<dbReference type="InterPro" id="IPR013783">
    <property type="entry name" value="Ig-like_fold"/>
</dbReference>
<protein>
    <submittedName>
        <fullName evidence="2">Uncharacterized protein</fullName>
    </submittedName>
</protein>
<feature type="compositionally biased region" description="Polar residues" evidence="1">
    <location>
        <begin position="813"/>
        <end position="830"/>
    </location>
</feature>
<feature type="region of interest" description="Disordered" evidence="1">
    <location>
        <begin position="611"/>
        <end position="632"/>
    </location>
</feature>
<evidence type="ECO:0000313" key="2">
    <source>
        <dbReference type="EMBL" id="KRN79679.1"/>
    </source>
</evidence>
<reference evidence="2 3" key="1">
    <citation type="journal article" date="2015" name="Genome Announc.">
        <title>Expanding the biotechnology potential of lactobacilli through comparative genomics of 213 strains and associated genera.</title>
        <authorList>
            <person name="Sun Z."/>
            <person name="Harris H.M."/>
            <person name="McCann A."/>
            <person name="Guo C."/>
            <person name="Argimon S."/>
            <person name="Zhang W."/>
            <person name="Yang X."/>
            <person name="Jeffery I.B."/>
            <person name="Cooney J.C."/>
            <person name="Kagawa T.F."/>
            <person name="Liu W."/>
            <person name="Song Y."/>
            <person name="Salvetti E."/>
            <person name="Wrobel A."/>
            <person name="Rasinkangas P."/>
            <person name="Parkhill J."/>
            <person name="Rea M.C."/>
            <person name="O'Sullivan O."/>
            <person name="Ritari J."/>
            <person name="Douillard F.P."/>
            <person name="Paul Ross R."/>
            <person name="Yang R."/>
            <person name="Briner A.E."/>
            <person name="Felis G.E."/>
            <person name="de Vos W.M."/>
            <person name="Barrangou R."/>
            <person name="Klaenhammer T.R."/>
            <person name="Caufield P.W."/>
            <person name="Cui Y."/>
            <person name="Zhang H."/>
            <person name="O'Toole P.W."/>
        </authorList>
    </citation>
    <scope>NUCLEOTIDE SEQUENCE [LARGE SCALE GENOMIC DNA]</scope>
    <source>
        <strain evidence="2 3">DSM 20690</strain>
    </source>
</reference>
<organism evidence="2 3">
    <name type="scientific">Fructilactobacillus lindneri DSM 20690 = JCM 11027</name>
    <dbReference type="NCBI Taxonomy" id="1122148"/>
    <lineage>
        <taxon>Bacteria</taxon>
        <taxon>Bacillati</taxon>
        <taxon>Bacillota</taxon>
        <taxon>Bacilli</taxon>
        <taxon>Lactobacillales</taxon>
        <taxon>Lactobacillaceae</taxon>
        <taxon>Fructilactobacillus</taxon>
    </lineage>
</organism>
<comment type="caution">
    <text evidence="2">The sequence shown here is derived from an EMBL/GenBank/DDBJ whole genome shotgun (WGS) entry which is preliminary data.</text>
</comment>
<feature type="region of interest" description="Disordered" evidence="1">
    <location>
        <begin position="528"/>
        <end position="564"/>
    </location>
</feature>
<feature type="region of interest" description="Disordered" evidence="1">
    <location>
        <begin position="806"/>
        <end position="830"/>
    </location>
</feature>
<dbReference type="SUPFAM" id="SSF49464">
    <property type="entry name" value="Carboxypeptidase regulatory domain-like"/>
    <property type="match status" value="1"/>
</dbReference>
<keyword evidence="3" id="KW-1185">Reference proteome</keyword>
<sequence>MLILNCHASAATVQVDNYDDFVKQLDNPDADNIEVTGNFMANSGSNDIRIAARNNPTNSVNIYGKQTESLGGEIKGPTIDLRGNRMRADVGSPNSRYYCANVNISNLNFYQSSYYGICDANSNGAHISLKDVSYVGAQPIYNRYGLTTLSGNIYFHQATSYVSPIDNSLVRTQGAAGGGQQISQSCALNILDDSNVYVDALQGQGNSVAPIFSEGEASLDSSGFGNVYNPITKRNFAQGDNSIGNNAKVTLNVPEKGNSSGENSSGKVTGFYSTNTPDEFSDSISLGNKAEVNVNGLPGHAILYSTAGISLGDDSVVNYQALGENGGSNFPAIAGKSMNAGTDSIMNVDESGPVKNNMPLLRITGLADLGQMKDLNLQYSGTNVSSSNQIIDGSPTLKLASNQFRRVDAWNWGTNTDSSPSDENWIVKNATANYRGGNVDSANATMFGTNTFGNFNSANYSRLHVAGDYFQIKDCKIQIVNSELNNAVDSENSKTIKVRVTDPDGNPLPGAYVRLTGDPHIHDQYDSYPTDGSPEGKIPDDPDIRGPYTGGTTDANGEYSYTLPKDSKGEQYHLTAGETITAFAAKYLGNGNWYKSVPTASKVVKNYANRPYNPSNPTSGVNNNPGTGSSASLLRLDNVPNNFNFGTYDISKSMWNESVSVPLLDYAGKLATDYNNPSKTFGNKTSSEADTNDPTVNDVFVQMTSGNSKQNWALSATASPLTSDINSLTDPSITFSNGTFQRLSNDGKSWQKISNIDNKTLPLNNENTNILNPNNSSGTYQGVWDVNNIKFNFKRSLGKNNVVGSKNGKDGTNYHSQITWTLSSGPNSGS</sequence>
<dbReference type="STRING" id="53444.AYR59_02005"/>
<proteinExistence type="predicted"/>
<evidence type="ECO:0000313" key="3">
    <source>
        <dbReference type="Proteomes" id="UP000051565"/>
    </source>
</evidence>
<dbReference type="InterPro" id="IPR008969">
    <property type="entry name" value="CarboxyPept-like_regulatory"/>
</dbReference>
<name>A0A0R2JRD4_9LACO</name>
<dbReference type="RefSeq" id="WP_054646941.1">
    <property type="nucleotide sequence ID" value="NZ_FUXS01000010.1"/>
</dbReference>
<dbReference type="AlphaFoldDB" id="A0A0R2JRD4"/>
<dbReference type="Gene3D" id="2.60.40.10">
    <property type="entry name" value="Immunoglobulins"/>
    <property type="match status" value="1"/>
</dbReference>
<dbReference type="PATRIC" id="fig|1122148.6.peg.227"/>
<dbReference type="GeneID" id="61249656"/>
<feature type="compositionally biased region" description="Polar residues" evidence="1">
    <location>
        <begin position="612"/>
        <end position="632"/>
    </location>
</feature>
<gene>
    <name evidence="2" type="ORF">IV52_GL000216</name>
</gene>
<evidence type="ECO:0000256" key="1">
    <source>
        <dbReference type="SAM" id="MobiDB-lite"/>
    </source>
</evidence>
<dbReference type="EMBL" id="JQBT01000020">
    <property type="protein sequence ID" value="KRN79679.1"/>
    <property type="molecule type" value="Genomic_DNA"/>
</dbReference>
<dbReference type="Proteomes" id="UP000051565">
    <property type="component" value="Unassembled WGS sequence"/>
</dbReference>
<accession>A0A0R2JRD4</accession>